<gene>
    <name evidence="1" type="ORF">SSLN_LOCUS18701</name>
</gene>
<proteinExistence type="predicted"/>
<dbReference type="AlphaFoldDB" id="A0A183TQF3"/>
<sequence length="254" mass="27715">MTLLYGAETCTVYLSQARKLKHFYLSCLRRIFKLRGQDRIPDTDVLERTGNLSIHVILRTSISATPASGPTTTTNLTTDKKFIDAPLPTINDIILPPPLPAPIPALNTTLPTPTTSVATHDYLPPSFSNTTATSSVMDGDSVLTCPRYDRTFTSHIGLVGHLRIHRTETSELVPGATTQSRDCQLQWPHCPRAFTHRMGLLGLLNIYKSGIYRDASTSCTPINTSHIPPKSSITSTSSKALANSASPDLHCFPC</sequence>
<reference evidence="1 2" key="2">
    <citation type="submission" date="2018-11" db="EMBL/GenBank/DDBJ databases">
        <authorList>
            <consortium name="Pathogen Informatics"/>
        </authorList>
    </citation>
    <scope>NUCLEOTIDE SEQUENCE [LARGE SCALE GENOMIC DNA]</scope>
    <source>
        <strain evidence="1 2">NST_G2</strain>
    </source>
</reference>
<organism evidence="3">
    <name type="scientific">Schistocephalus solidus</name>
    <name type="common">Tapeworm</name>
    <dbReference type="NCBI Taxonomy" id="70667"/>
    <lineage>
        <taxon>Eukaryota</taxon>
        <taxon>Metazoa</taxon>
        <taxon>Spiralia</taxon>
        <taxon>Lophotrochozoa</taxon>
        <taxon>Platyhelminthes</taxon>
        <taxon>Cestoda</taxon>
        <taxon>Eucestoda</taxon>
        <taxon>Diphyllobothriidea</taxon>
        <taxon>Diphyllobothriidae</taxon>
        <taxon>Schistocephalus</taxon>
    </lineage>
</organism>
<dbReference type="Proteomes" id="UP000275846">
    <property type="component" value="Unassembled WGS sequence"/>
</dbReference>
<reference evidence="3" key="1">
    <citation type="submission" date="2016-06" db="UniProtKB">
        <authorList>
            <consortium name="WormBaseParasite"/>
        </authorList>
    </citation>
    <scope>IDENTIFICATION</scope>
</reference>
<evidence type="ECO:0000313" key="2">
    <source>
        <dbReference type="Proteomes" id="UP000275846"/>
    </source>
</evidence>
<keyword evidence="2" id="KW-1185">Reference proteome</keyword>
<evidence type="ECO:0000313" key="1">
    <source>
        <dbReference type="EMBL" id="VDM05087.1"/>
    </source>
</evidence>
<dbReference type="EMBL" id="UYSU01045027">
    <property type="protein sequence ID" value="VDM05087.1"/>
    <property type="molecule type" value="Genomic_DNA"/>
</dbReference>
<accession>A0A183TQF3</accession>
<name>A0A183TQF3_SCHSO</name>
<protein>
    <submittedName>
        <fullName evidence="3">C2H2-type domain-containing protein</fullName>
    </submittedName>
</protein>
<evidence type="ECO:0000313" key="3">
    <source>
        <dbReference type="WBParaSite" id="SSLN_0001940801-mRNA-1"/>
    </source>
</evidence>
<dbReference type="WBParaSite" id="SSLN_0001940801-mRNA-1">
    <property type="protein sequence ID" value="SSLN_0001940801-mRNA-1"/>
    <property type="gene ID" value="SSLN_0001940801"/>
</dbReference>